<proteinExistence type="predicted"/>
<dbReference type="Gene3D" id="3.10.180.10">
    <property type="entry name" value="2,3-Dihydroxybiphenyl 1,2-Dioxygenase, domain 1"/>
    <property type="match status" value="1"/>
</dbReference>
<protein>
    <submittedName>
        <fullName evidence="2">Unannotated protein</fullName>
    </submittedName>
</protein>
<dbReference type="AlphaFoldDB" id="A0A6J6LSB9"/>
<dbReference type="Pfam" id="PF00903">
    <property type="entry name" value="Glyoxalase"/>
    <property type="match status" value="1"/>
</dbReference>
<accession>A0A6J6LSB9</accession>
<dbReference type="InterPro" id="IPR004360">
    <property type="entry name" value="Glyas_Fos-R_dOase_dom"/>
</dbReference>
<dbReference type="InterPro" id="IPR029068">
    <property type="entry name" value="Glyas_Bleomycin-R_OHBP_Dase"/>
</dbReference>
<feature type="domain" description="VOC" evidence="1">
    <location>
        <begin position="7"/>
        <end position="127"/>
    </location>
</feature>
<gene>
    <name evidence="2" type="ORF">UFOPK2292_00405</name>
</gene>
<dbReference type="SUPFAM" id="SSF54593">
    <property type="entry name" value="Glyoxalase/Bleomycin resistance protein/Dihydroxybiphenyl dioxygenase"/>
    <property type="match status" value="1"/>
</dbReference>
<name>A0A6J6LSB9_9ZZZZ</name>
<dbReference type="InterPro" id="IPR037523">
    <property type="entry name" value="VOC_core"/>
</dbReference>
<sequence length="135" mass="15422">MHITDTPVIHLSIPVNDLVVARDFYENVLGCRIGRESDDWFDAWFFGLQLTLQLRPLEVIDISRQGVRHFGVILPTLSAFDEIVKRVNTSVHTWISEPKKHAEIELSGKLGGKLADPCGNIIEIKFYENKQDYQS</sequence>
<reference evidence="2" key="1">
    <citation type="submission" date="2020-05" db="EMBL/GenBank/DDBJ databases">
        <authorList>
            <person name="Chiriac C."/>
            <person name="Salcher M."/>
            <person name="Ghai R."/>
            <person name="Kavagutti S V."/>
        </authorList>
    </citation>
    <scope>NUCLEOTIDE SEQUENCE</scope>
</reference>
<evidence type="ECO:0000259" key="1">
    <source>
        <dbReference type="PROSITE" id="PS51819"/>
    </source>
</evidence>
<dbReference type="PROSITE" id="PS51819">
    <property type="entry name" value="VOC"/>
    <property type="match status" value="1"/>
</dbReference>
<dbReference type="PANTHER" id="PTHR39434">
    <property type="match status" value="1"/>
</dbReference>
<dbReference type="EMBL" id="CAEZWU010000042">
    <property type="protein sequence ID" value="CAB4663373.1"/>
    <property type="molecule type" value="Genomic_DNA"/>
</dbReference>
<evidence type="ECO:0000313" key="2">
    <source>
        <dbReference type="EMBL" id="CAB4663373.1"/>
    </source>
</evidence>
<dbReference type="PANTHER" id="PTHR39434:SF1">
    <property type="entry name" value="VOC DOMAIN-CONTAINING PROTEIN"/>
    <property type="match status" value="1"/>
</dbReference>
<organism evidence="2">
    <name type="scientific">freshwater metagenome</name>
    <dbReference type="NCBI Taxonomy" id="449393"/>
    <lineage>
        <taxon>unclassified sequences</taxon>
        <taxon>metagenomes</taxon>
        <taxon>ecological metagenomes</taxon>
    </lineage>
</organism>